<sequence>MSGLKPRVLGAVQTCEKKTQSIPEILGITLASCDILKPCFRIKPMSRINDASGTKKHLKLIICLMAFLEKDGFKYIFKGIL</sequence>
<dbReference type="AlphaFoldDB" id="A0A8B9P0W4"/>
<reference evidence="1" key="2">
    <citation type="submission" date="2025-09" db="UniProtKB">
        <authorList>
            <consortium name="Ensembl"/>
        </authorList>
    </citation>
    <scope>IDENTIFICATION</scope>
</reference>
<accession>A0A8B9P0W4</accession>
<evidence type="ECO:0000313" key="1">
    <source>
        <dbReference type="Ensembl" id="ENSAOWP00000005345.1"/>
    </source>
</evidence>
<name>A0A8B9P0W4_APTOW</name>
<dbReference type="Ensembl" id="ENSAOWT00000006080.1">
    <property type="protein sequence ID" value="ENSAOWP00000005345.1"/>
    <property type="gene ID" value="ENSAOWG00000003693.1"/>
</dbReference>
<dbReference type="Proteomes" id="UP000694424">
    <property type="component" value="Unplaced"/>
</dbReference>
<protein>
    <submittedName>
        <fullName evidence="1">Uncharacterized protein</fullName>
    </submittedName>
</protein>
<proteinExistence type="predicted"/>
<keyword evidence="2" id="KW-1185">Reference proteome</keyword>
<organism evidence="1 2">
    <name type="scientific">Apteryx owenii</name>
    <name type="common">Little spotted kiwi</name>
    <dbReference type="NCBI Taxonomy" id="8824"/>
    <lineage>
        <taxon>Eukaryota</taxon>
        <taxon>Metazoa</taxon>
        <taxon>Chordata</taxon>
        <taxon>Craniata</taxon>
        <taxon>Vertebrata</taxon>
        <taxon>Euteleostomi</taxon>
        <taxon>Archelosauria</taxon>
        <taxon>Archosauria</taxon>
        <taxon>Dinosauria</taxon>
        <taxon>Saurischia</taxon>
        <taxon>Theropoda</taxon>
        <taxon>Coelurosauria</taxon>
        <taxon>Aves</taxon>
        <taxon>Palaeognathae</taxon>
        <taxon>Apterygiformes</taxon>
        <taxon>Apterygidae</taxon>
        <taxon>Apteryx</taxon>
    </lineage>
</organism>
<reference evidence="1" key="1">
    <citation type="submission" date="2025-08" db="UniProtKB">
        <authorList>
            <consortium name="Ensembl"/>
        </authorList>
    </citation>
    <scope>IDENTIFICATION</scope>
</reference>
<evidence type="ECO:0000313" key="2">
    <source>
        <dbReference type="Proteomes" id="UP000694424"/>
    </source>
</evidence>